<dbReference type="AlphaFoldDB" id="A0A395NS84"/>
<accession>A0A395NS84</accession>
<evidence type="ECO:0000313" key="2">
    <source>
        <dbReference type="EMBL" id="RFU78889.1"/>
    </source>
</evidence>
<name>A0A395NS84_TRIAR</name>
<gene>
    <name evidence="2" type="ORF">TARUN_3328</name>
</gene>
<feature type="compositionally biased region" description="Gly residues" evidence="1">
    <location>
        <begin position="497"/>
        <end position="511"/>
    </location>
</feature>
<feature type="compositionally biased region" description="Basic and acidic residues" evidence="1">
    <location>
        <begin position="486"/>
        <end position="495"/>
    </location>
</feature>
<proteinExistence type="predicted"/>
<sequence length="511" mass="54641">MPSSIPYDPSLVMGQIVDKEAIKNVELIAGHQAKADAAQDKYNGLLASKRSLDMTLIELTGLNLAKDDLQPLETEIEGFNKAVTDAAVSYAKAKIQAEKDIADVRANIPEVHVQWESPVDYVRTQIKPMALAADSINLDVQYFSTDSTDQKSTSHAEDISSFVSMKMQRLGAKVQAEMSGNAKSQANDQTENHDIEGTLVIAVTCTHKNASILAPFILNVDKAIKVWNQMWPEDDNRINPTSAEDMTKLAQEIDSPGGVGGKEKPSMTIISGVTYGSSFVGMVHVLKSSSTTASEKLTSIASSAQAQMEVGAWFQKFSGGFGVSSSFSNDVKNLLSTQNIQSHVTMVCMGVIPTLVANEVQLGVKQFANFDPKASMDAIAAVQNATVADQATVQQSAEAARTGGQMVSMKAGEVKSALEALATIDDGKNKILDINSMMTALDDYLKKAAEGISGIPINYYLKPITKDMLAEMWVSKYYPGQFMQIKGDDSPDKTAGEGQGGEGQGGEGGGN</sequence>
<evidence type="ECO:0000256" key="1">
    <source>
        <dbReference type="SAM" id="MobiDB-lite"/>
    </source>
</evidence>
<organism evidence="2 3">
    <name type="scientific">Trichoderma arundinaceum</name>
    <dbReference type="NCBI Taxonomy" id="490622"/>
    <lineage>
        <taxon>Eukaryota</taxon>
        <taxon>Fungi</taxon>
        <taxon>Dikarya</taxon>
        <taxon>Ascomycota</taxon>
        <taxon>Pezizomycotina</taxon>
        <taxon>Sordariomycetes</taxon>
        <taxon>Hypocreomycetidae</taxon>
        <taxon>Hypocreales</taxon>
        <taxon>Hypocreaceae</taxon>
        <taxon>Trichoderma</taxon>
    </lineage>
</organism>
<comment type="caution">
    <text evidence="2">The sequence shown here is derived from an EMBL/GenBank/DDBJ whole genome shotgun (WGS) entry which is preliminary data.</text>
</comment>
<dbReference type="OrthoDB" id="5183255at2759"/>
<protein>
    <submittedName>
        <fullName evidence="2">Uncharacterized protein</fullName>
    </submittedName>
</protein>
<dbReference type="EMBL" id="PXOA01000191">
    <property type="protein sequence ID" value="RFU78889.1"/>
    <property type="molecule type" value="Genomic_DNA"/>
</dbReference>
<reference evidence="2 3" key="1">
    <citation type="journal article" date="2018" name="PLoS Pathog.">
        <title>Evolution of structural diversity of trichothecenes, a family of toxins produced by plant pathogenic and entomopathogenic fungi.</title>
        <authorList>
            <person name="Proctor R.H."/>
            <person name="McCormick S.P."/>
            <person name="Kim H.S."/>
            <person name="Cardoza R.E."/>
            <person name="Stanley A.M."/>
            <person name="Lindo L."/>
            <person name="Kelly A."/>
            <person name="Brown D.W."/>
            <person name="Lee T."/>
            <person name="Vaughan M.M."/>
            <person name="Alexander N.J."/>
            <person name="Busman M."/>
            <person name="Gutierrez S."/>
        </authorList>
    </citation>
    <scope>NUCLEOTIDE SEQUENCE [LARGE SCALE GENOMIC DNA]</scope>
    <source>
        <strain evidence="2 3">IBT 40837</strain>
    </source>
</reference>
<evidence type="ECO:0000313" key="3">
    <source>
        <dbReference type="Proteomes" id="UP000266272"/>
    </source>
</evidence>
<keyword evidence="3" id="KW-1185">Reference proteome</keyword>
<feature type="region of interest" description="Disordered" evidence="1">
    <location>
        <begin position="485"/>
        <end position="511"/>
    </location>
</feature>
<dbReference type="Proteomes" id="UP000266272">
    <property type="component" value="Unassembled WGS sequence"/>
</dbReference>